<dbReference type="Proteomes" id="UP001205906">
    <property type="component" value="Unassembled WGS sequence"/>
</dbReference>
<proteinExistence type="predicted"/>
<feature type="domain" description="Bacterial bifunctional deaminase-reductase C-terminal" evidence="4">
    <location>
        <begin position="6"/>
        <end position="224"/>
    </location>
</feature>
<comment type="pathway">
    <text evidence="1">Cofactor biosynthesis; riboflavin biosynthesis.</text>
</comment>
<evidence type="ECO:0000313" key="5">
    <source>
        <dbReference type="EMBL" id="MCO6050993.1"/>
    </source>
</evidence>
<evidence type="ECO:0000256" key="1">
    <source>
        <dbReference type="ARBA" id="ARBA00005104"/>
    </source>
</evidence>
<dbReference type="SUPFAM" id="SSF53597">
    <property type="entry name" value="Dihydrofolate reductase-like"/>
    <property type="match status" value="1"/>
</dbReference>
<evidence type="ECO:0000259" key="4">
    <source>
        <dbReference type="Pfam" id="PF01872"/>
    </source>
</evidence>
<dbReference type="RefSeq" id="WP_252820142.1">
    <property type="nucleotide sequence ID" value="NZ_JAMXQS010000007.1"/>
</dbReference>
<dbReference type="Pfam" id="PF01872">
    <property type="entry name" value="RibD_C"/>
    <property type="match status" value="1"/>
</dbReference>
<dbReference type="InterPro" id="IPR050765">
    <property type="entry name" value="Riboflavin_Biosynth_HTPR"/>
</dbReference>
<name>A0ABT1C924_9HYPH</name>
<dbReference type="InterPro" id="IPR002734">
    <property type="entry name" value="RibDG_C"/>
</dbReference>
<evidence type="ECO:0000256" key="2">
    <source>
        <dbReference type="ARBA" id="ARBA00022857"/>
    </source>
</evidence>
<dbReference type="PANTHER" id="PTHR38011:SF7">
    <property type="entry name" value="2,5-DIAMINO-6-RIBOSYLAMINO-4(3H)-PYRIMIDINONE 5'-PHOSPHATE REDUCTASE"/>
    <property type="match status" value="1"/>
</dbReference>
<reference evidence="5 6" key="1">
    <citation type="submission" date="2022-06" db="EMBL/GenBank/DDBJ databases">
        <title>Mesorhizobium sp. strain RP14 Genome sequencing and assembly.</title>
        <authorList>
            <person name="Kim I."/>
        </authorList>
    </citation>
    <scope>NUCLEOTIDE SEQUENCE [LARGE SCALE GENOMIC DNA]</scope>
    <source>
        <strain evidence="6">RP14(2022)</strain>
    </source>
</reference>
<evidence type="ECO:0000313" key="6">
    <source>
        <dbReference type="Proteomes" id="UP001205906"/>
    </source>
</evidence>
<dbReference type="EMBL" id="JAMXQS010000007">
    <property type="protein sequence ID" value="MCO6050993.1"/>
    <property type="molecule type" value="Genomic_DNA"/>
</dbReference>
<gene>
    <name evidence="5" type="ORF">NGM99_14515</name>
</gene>
<protein>
    <submittedName>
        <fullName evidence="5">RibD family protein</fullName>
    </submittedName>
</protein>
<accession>A0ABT1C924</accession>
<keyword evidence="3" id="KW-0560">Oxidoreductase</keyword>
<evidence type="ECO:0000256" key="3">
    <source>
        <dbReference type="ARBA" id="ARBA00023002"/>
    </source>
</evidence>
<comment type="caution">
    <text evidence="5">The sequence shown here is derived from an EMBL/GenBank/DDBJ whole genome shotgun (WGS) entry which is preliminary data.</text>
</comment>
<organism evidence="5 6">
    <name type="scientific">Mesorhizobium liriopis</name>
    <dbReference type="NCBI Taxonomy" id="2953882"/>
    <lineage>
        <taxon>Bacteria</taxon>
        <taxon>Pseudomonadati</taxon>
        <taxon>Pseudomonadota</taxon>
        <taxon>Alphaproteobacteria</taxon>
        <taxon>Hyphomicrobiales</taxon>
        <taxon>Phyllobacteriaceae</taxon>
        <taxon>Mesorhizobium</taxon>
    </lineage>
</organism>
<sequence length="234" mass="24482">MPQTRPTIICHMTSSIDGRLHPSRYTESPDGVVKDWSGIYETIHDGFNADAWIVGRVTMAEMAKGEPHAPAQAGSVERPLHVAVPDAETYAIALDPSGKVHFAKPDIGGDPVIVLLGGEIADTHLAELADDGISYIVSPEPEIDLSEALATLKKEFGIETLLLEGGAGINGSFLAAGLVDEFSVVIAPALDGGLDVDGIAAFEGGLKGKSRLSLAGVEKLDHGAVHLRYTVTPG</sequence>
<dbReference type="Gene3D" id="3.40.430.10">
    <property type="entry name" value="Dihydrofolate Reductase, subunit A"/>
    <property type="match status" value="1"/>
</dbReference>
<keyword evidence="6" id="KW-1185">Reference proteome</keyword>
<keyword evidence="2" id="KW-0521">NADP</keyword>
<dbReference type="InterPro" id="IPR024072">
    <property type="entry name" value="DHFR-like_dom_sf"/>
</dbReference>
<dbReference type="PANTHER" id="PTHR38011">
    <property type="entry name" value="DIHYDROFOLATE REDUCTASE FAMILY PROTEIN (AFU_ORTHOLOGUE AFUA_8G06820)"/>
    <property type="match status" value="1"/>
</dbReference>